<dbReference type="Pfam" id="PF14355">
    <property type="entry name" value="Abi_C"/>
    <property type="match status" value="1"/>
</dbReference>
<dbReference type="RefSeq" id="WP_162336240.1">
    <property type="nucleotide sequence ID" value="NZ_JBHSRQ010000004.1"/>
</dbReference>
<name>A0ABQ6ZKX9_9GAMM</name>
<dbReference type="Proteomes" id="UP000781710">
    <property type="component" value="Unassembled WGS sequence"/>
</dbReference>
<evidence type="ECO:0000313" key="3">
    <source>
        <dbReference type="Proteomes" id="UP000781710"/>
    </source>
</evidence>
<evidence type="ECO:0000313" key="2">
    <source>
        <dbReference type="EMBL" id="KAF1726890.1"/>
    </source>
</evidence>
<accession>A0ABQ6ZKX9</accession>
<keyword evidence="3" id="KW-1185">Reference proteome</keyword>
<reference evidence="2 3" key="1">
    <citation type="submission" date="2017-10" db="EMBL/GenBank/DDBJ databases">
        <title>Whole genome sequencing of members of genus Pseudoxanthomonas.</title>
        <authorList>
            <person name="Kumar S."/>
            <person name="Bansal K."/>
            <person name="Kaur A."/>
            <person name="Patil P."/>
            <person name="Sharma S."/>
            <person name="Patil P.B."/>
        </authorList>
    </citation>
    <scope>NUCLEOTIDE SEQUENCE [LARGE SCALE GENOMIC DNA]</scope>
    <source>
        <strain evidence="2 3">DSM 17109</strain>
    </source>
</reference>
<evidence type="ECO:0000259" key="1">
    <source>
        <dbReference type="Pfam" id="PF14355"/>
    </source>
</evidence>
<feature type="domain" description="Abortive infection protein-like C-terminal" evidence="1">
    <location>
        <begin position="187"/>
        <end position="246"/>
    </location>
</feature>
<dbReference type="EMBL" id="PDWW01000002">
    <property type="protein sequence ID" value="KAF1726890.1"/>
    <property type="molecule type" value="Genomic_DNA"/>
</dbReference>
<protein>
    <recommendedName>
        <fullName evidence="1">Abortive infection protein-like C-terminal domain-containing protein</fullName>
    </recommendedName>
</protein>
<organism evidence="2 3">
    <name type="scientific">Pseudoxanthomonas japonensis</name>
    <dbReference type="NCBI Taxonomy" id="69284"/>
    <lineage>
        <taxon>Bacteria</taxon>
        <taxon>Pseudomonadati</taxon>
        <taxon>Pseudomonadota</taxon>
        <taxon>Gammaproteobacteria</taxon>
        <taxon>Lysobacterales</taxon>
        <taxon>Lysobacteraceae</taxon>
        <taxon>Pseudoxanthomonas</taxon>
    </lineage>
</organism>
<gene>
    <name evidence="2" type="ORF">CSC78_01930</name>
</gene>
<proteinExistence type="predicted"/>
<dbReference type="InterPro" id="IPR026001">
    <property type="entry name" value="Abi-like_C"/>
</dbReference>
<sequence length="254" mass="27890">MEGLKPSEIHWVVNHYIGVSGGYLGDFSYASHREFYSNYCDLDVDVDAFAENTTRKKFAAILSASKPSAQAAILIGVARRFPPGSEMQRSTAAYQKLVGLAKRCRQVAAVEGGEPRITSDLVQRALAEATTLLNTHGPASAIDRLHTALHGYLRTACRAASLDLSGAPSDPRIVYYFKVLRQQHPGFEAPIAQQAAMKNILNSAATLLEQLDPIRNRATLAHANEELLSHDEALLVINLVRSLMQYFDAKLQLE</sequence>
<comment type="caution">
    <text evidence="2">The sequence shown here is derived from an EMBL/GenBank/DDBJ whole genome shotgun (WGS) entry which is preliminary data.</text>
</comment>